<evidence type="ECO:0000256" key="3">
    <source>
        <dbReference type="ARBA" id="ARBA00023125"/>
    </source>
</evidence>
<dbReference type="InterPro" id="IPR011006">
    <property type="entry name" value="CheY-like_superfamily"/>
</dbReference>
<dbReference type="HOGENOM" id="CLU_000445_90_1_9"/>
<reference evidence="8 9" key="1">
    <citation type="journal article" date="2008" name="Genome Biol.">
        <title>Encapsulated in silica: genome, proteome and physiology of the thermophilic bacterium Anoxybacillus flavithermus WK1.</title>
        <authorList>
            <person name="Saw J.H."/>
            <person name="Mountain B.W."/>
            <person name="Feng L."/>
            <person name="Omelchenko M.V."/>
            <person name="Hou S."/>
            <person name="Saito J.A."/>
            <person name="Stott M.B."/>
            <person name="Li D."/>
            <person name="Zhao G."/>
            <person name="Wu J."/>
            <person name="Galperin M.Y."/>
            <person name="Koonin E.V."/>
            <person name="Makarova K.S."/>
            <person name="Wolf Y.I."/>
            <person name="Rigden D.J."/>
            <person name="Dunfield P.F."/>
            <person name="Wang L."/>
            <person name="Alam M."/>
        </authorList>
    </citation>
    <scope>NUCLEOTIDE SEQUENCE [LARGE SCALE GENOMIC DNA]</scope>
    <source>
        <strain evidence="9">DSM 21510 / WK1</strain>
    </source>
</reference>
<evidence type="ECO:0000256" key="1">
    <source>
        <dbReference type="ARBA" id="ARBA00022553"/>
    </source>
</evidence>
<evidence type="ECO:0000256" key="5">
    <source>
        <dbReference type="PROSITE-ProRule" id="PRU00169"/>
    </source>
</evidence>
<dbReference type="InterPro" id="IPR000792">
    <property type="entry name" value="Tscrpt_reg_LuxR_C"/>
</dbReference>
<dbReference type="InterPro" id="IPR001789">
    <property type="entry name" value="Sig_transdc_resp-reg_receiver"/>
</dbReference>
<protein>
    <submittedName>
        <fullName evidence="8">DNA-binding response regulator, NarL family (REC-HTH domains)</fullName>
    </submittedName>
</protein>
<accession>B7GMR0</accession>
<dbReference type="KEGG" id="afl:Aflv_2809"/>
<dbReference type="EMBL" id="CP000922">
    <property type="protein sequence ID" value="ACJ35162.1"/>
    <property type="molecule type" value="Genomic_DNA"/>
</dbReference>
<dbReference type="eggNOG" id="COG2197">
    <property type="taxonomic scope" value="Bacteria"/>
</dbReference>
<dbReference type="CDD" id="cd17535">
    <property type="entry name" value="REC_NarL-like"/>
    <property type="match status" value="1"/>
</dbReference>
<keyword evidence="1 5" id="KW-0597">Phosphoprotein</keyword>
<dbReference type="GO" id="GO:0003677">
    <property type="term" value="F:DNA binding"/>
    <property type="evidence" value="ECO:0007669"/>
    <property type="project" value="UniProtKB-KW"/>
</dbReference>
<feature type="modified residue" description="4-aspartylphosphate" evidence="5">
    <location>
        <position position="61"/>
    </location>
</feature>
<gene>
    <name evidence="8" type="primary">degU</name>
    <name evidence="8" type="ordered locus">Aflv_2809</name>
</gene>
<organism evidence="8 9">
    <name type="scientific">Anoxybacillus flavithermus (strain DSM 21510 / WK1)</name>
    <dbReference type="NCBI Taxonomy" id="491915"/>
    <lineage>
        <taxon>Bacteria</taxon>
        <taxon>Bacillati</taxon>
        <taxon>Bacillota</taxon>
        <taxon>Bacilli</taxon>
        <taxon>Bacillales</taxon>
        <taxon>Anoxybacillaceae</taxon>
        <taxon>Anoxybacillus</taxon>
    </lineage>
</organism>
<dbReference type="SMART" id="SM00448">
    <property type="entry name" value="REC"/>
    <property type="match status" value="1"/>
</dbReference>
<dbReference type="CDD" id="cd06170">
    <property type="entry name" value="LuxR_C_like"/>
    <property type="match status" value="1"/>
</dbReference>
<dbReference type="AlphaFoldDB" id="B7GMR0"/>
<dbReference type="InterPro" id="IPR039420">
    <property type="entry name" value="WalR-like"/>
</dbReference>
<dbReference type="SUPFAM" id="SSF52172">
    <property type="entry name" value="CheY-like"/>
    <property type="match status" value="1"/>
</dbReference>
<keyword evidence="3 8" id="KW-0238">DNA-binding</keyword>
<dbReference type="Gene3D" id="3.40.50.2300">
    <property type="match status" value="1"/>
</dbReference>
<evidence type="ECO:0000313" key="9">
    <source>
        <dbReference type="Proteomes" id="UP000000742"/>
    </source>
</evidence>
<evidence type="ECO:0000259" key="6">
    <source>
        <dbReference type="PROSITE" id="PS50043"/>
    </source>
</evidence>
<dbReference type="PROSITE" id="PS50110">
    <property type="entry name" value="RESPONSE_REGULATORY"/>
    <property type="match status" value="1"/>
</dbReference>
<dbReference type="SUPFAM" id="SSF46894">
    <property type="entry name" value="C-terminal effector domain of the bipartite response regulators"/>
    <property type="match status" value="1"/>
</dbReference>
<dbReference type="Pfam" id="PF00196">
    <property type="entry name" value="GerE"/>
    <property type="match status" value="1"/>
</dbReference>
<dbReference type="PANTHER" id="PTHR43214">
    <property type="entry name" value="TWO-COMPONENT RESPONSE REGULATOR"/>
    <property type="match status" value="1"/>
</dbReference>
<dbReference type="STRING" id="491915.Aflv_2809"/>
<dbReference type="InterPro" id="IPR058245">
    <property type="entry name" value="NreC/VraR/RcsB-like_REC"/>
</dbReference>
<keyword evidence="4" id="KW-0804">Transcription</keyword>
<feature type="domain" description="Response regulatory" evidence="7">
    <location>
        <begin position="10"/>
        <end position="126"/>
    </location>
</feature>
<name>B7GMR0_ANOFW</name>
<dbReference type="Pfam" id="PF00072">
    <property type="entry name" value="Response_reg"/>
    <property type="match status" value="1"/>
</dbReference>
<dbReference type="Proteomes" id="UP000000742">
    <property type="component" value="Chromosome"/>
</dbReference>
<proteinExistence type="predicted"/>
<dbReference type="GO" id="GO:0000160">
    <property type="term" value="P:phosphorelay signal transduction system"/>
    <property type="evidence" value="ECO:0007669"/>
    <property type="project" value="InterPro"/>
</dbReference>
<evidence type="ECO:0000313" key="8">
    <source>
        <dbReference type="EMBL" id="ACJ35162.1"/>
    </source>
</evidence>
<feature type="domain" description="HTH luxR-type" evidence="6">
    <location>
        <begin position="137"/>
        <end position="202"/>
    </location>
</feature>
<dbReference type="InterPro" id="IPR016032">
    <property type="entry name" value="Sig_transdc_resp-reg_C-effctor"/>
</dbReference>
<keyword evidence="2" id="KW-0805">Transcription regulation</keyword>
<evidence type="ECO:0000256" key="2">
    <source>
        <dbReference type="ARBA" id="ARBA00023015"/>
    </source>
</evidence>
<evidence type="ECO:0000256" key="4">
    <source>
        <dbReference type="ARBA" id="ARBA00023163"/>
    </source>
</evidence>
<dbReference type="SMART" id="SM00421">
    <property type="entry name" value="HTH_LUXR"/>
    <property type="match status" value="1"/>
</dbReference>
<dbReference type="PRINTS" id="PR00038">
    <property type="entry name" value="HTHLUXR"/>
</dbReference>
<sequence>MKRWKSMKIKVLLVDDHALMIEGVKELLGREEDMHVVGTVLHLSQLQESIETLNPHVIVMDIRLKDGNGLEWTKKMKMLYPDCKVVILSGYNYSEYIRAAKHAGASAFVVKEESILQLANAIRGAYEGFAFFPNDVDEEENISLTKMELVILKLIAQDKTNENISHSLNISRRTVEHHVSTIIKKLRVDSRVGAVVKAIKEGIIEP</sequence>
<dbReference type="GO" id="GO:0006355">
    <property type="term" value="P:regulation of DNA-templated transcription"/>
    <property type="evidence" value="ECO:0007669"/>
    <property type="project" value="InterPro"/>
</dbReference>
<evidence type="ECO:0000259" key="7">
    <source>
        <dbReference type="PROSITE" id="PS50110"/>
    </source>
</evidence>
<dbReference type="PROSITE" id="PS50043">
    <property type="entry name" value="HTH_LUXR_2"/>
    <property type="match status" value="1"/>
</dbReference>